<gene>
    <name evidence="2" type="ORF">IAC06_00725</name>
</gene>
<dbReference type="InterPro" id="IPR004155">
    <property type="entry name" value="PBS_lyase_HEAT"/>
</dbReference>
<feature type="signal peptide" evidence="1">
    <location>
        <begin position="1"/>
        <end position="20"/>
    </location>
</feature>
<reference evidence="2" key="2">
    <citation type="journal article" date="2021" name="PeerJ">
        <title>Extensive microbial diversity within the chicken gut microbiome revealed by metagenomics and culture.</title>
        <authorList>
            <person name="Gilroy R."/>
            <person name="Ravi A."/>
            <person name="Getino M."/>
            <person name="Pursley I."/>
            <person name="Horton D.L."/>
            <person name="Alikhan N.F."/>
            <person name="Baker D."/>
            <person name="Gharbi K."/>
            <person name="Hall N."/>
            <person name="Watson M."/>
            <person name="Adriaenssens E.M."/>
            <person name="Foster-Nyarko E."/>
            <person name="Jarju S."/>
            <person name="Secka A."/>
            <person name="Antonio M."/>
            <person name="Oren A."/>
            <person name="Chaudhuri R.R."/>
            <person name="La Ragione R."/>
            <person name="Hildebrand F."/>
            <person name="Pallen M.J."/>
        </authorList>
    </citation>
    <scope>NUCLEOTIDE SEQUENCE</scope>
    <source>
        <strain evidence="2">B1-20833</strain>
    </source>
</reference>
<keyword evidence="1" id="KW-0732">Signal</keyword>
<dbReference type="SUPFAM" id="SSF48371">
    <property type="entry name" value="ARM repeat"/>
    <property type="match status" value="1"/>
</dbReference>
<dbReference type="InterPro" id="IPR011989">
    <property type="entry name" value="ARM-like"/>
</dbReference>
<dbReference type="Proteomes" id="UP000823661">
    <property type="component" value="Unassembled WGS sequence"/>
</dbReference>
<protein>
    <submittedName>
        <fullName evidence="2">HEAT repeat domain-containing protein</fullName>
    </submittedName>
</protein>
<evidence type="ECO:0000256" key="1">
    <source>
        <dbReference type="SAM" id="SignalP"/>
    </source>
</evidence>
<dbReference type="AlphaFoldDB" id="A0A9D9HEM8"/>
<dbReference type="EMBL" id="JADIMI010000008">
    <property type="protein sequence ID" value="MBO8451395.1"/>
    <property type="molecule type" value="Genomic_DNA"/>
</dbReference>
<dbReference type="SMART" id="SM00567">
    <property type="entry name" value="EZ_HEAT"/>
    <property type="match status" value="3"/>
</dbReference>
<dbReference type="InterPro" id="IPR016024">
    <property type="entry name" value="ARM-type_fold"/>
</dbReference>
<name>A0A9D9HEM8_9BACT</name>
<organism evidence="2 3">
    <name type="scientific">Candidatus Cryptobacteroides intestinavium</name>
    <dbReference type="NCBI Taxonomy" id="2840766"/>
    <lineage>
        <taxon>Bacteria</taxon>
        <taxon>Pseudomonadati</taxon>
        <taxon>Bacteroidota</taxon>
        <taxon>Bacteroidia</taxon>
        <taxon>Bacteroidales</taxon>
        <taxon>Candidatus Cryptobacteroides</taxon>
    </lineage>
</organism>
<accession>A0A9D9HEM8</accession>
<evidence type="ECO:0000313" key="2">
    <source>
        <dbReference type="EMBL" id="MBO8451395.1"/>
    </source>
</evidence>
<evidence type="ECO:0000313" key="3">
    <source>
        <dbReference type="Proteomes" id="UP000823661"/>
    </source>
</evidence>
<feature type="chain" id="PRO_5039308516" evidence="1">
    <location>
        <begin position="21"/>
        <end position="726"/>
    </location>
</feature>
<dbReference type="Gene3D" id="1.25.10.10">
    <property type="entry name" value="Leucine-rich Repeat Variant"/>
    <property type="match status" value="2"/>
</dbReference>
<proteinExistence type="predicted"/>
<reference evidence="2" key="1">
    <citation type="submission" date="2020-10" db="EMBL/GenBank/DDBJ databases">
        <authorList>
            <person name="Gilroy R."/>
        </authorList>
    </citation>
    <scope>NUCLEOTIDE SEQUENCE</scope>
    <source>
        <strain evidence="2">B1-20833</strain>
    </source>
</reference>
<comment type="caution">
    <text evidence="2">The sequence shown here is derived from an EMBL/GenBank/DDBJ whole genome shotgun (WGS) entry which is preliminary data.</text>
</comment>
<sequence>MKRIITYMTAIAAATAAADAAAWQDMSSAVREKTSAEDEVFVPCSRKCRTSFAIIADIETYRECKAEIEAYREVLEDEGLGTYIMAGDWDDPMELRKQIISLSEKKPVLEGIVLVGDIPIAMIREGQHLTTAFKMDEERFPEFESSVASDRFYDDFDLDFELLGQDTTRSDVFYYRLSEKGAQTLRPEIYSARMKVPGVMQGDRYGILRDYLKKVVRAHIEQNVLDNMSYFAGHGYNSDCLTVWRQKPLVFRENFPYCFDRSSHNRFLNFREDRYMEDRLFNELQRDSTDFFMFSEHGEYDTQYISSSDTGIHSLEDALDRLKGSIIPSFEKYRGTADEEPFMKEVLDSVYHLSRETVSDSAIAEFNRDAEIAAKKLNITLDEIMKLKSNPRFIIFNACYNGSFHRNDGYVAGCHVFGPGDCIIAQGNTVNVLQDKWEDKMLGIVSMGERIGMWQREIPYLESHLIGDPTFRFTPHSEEEAGIVRQLHNDLIFNRDKAMVWKKYIKSDNHILRAAGISMLAGTAAEGADAAALGMLMDDCSPVVRMHALDALAKMKSALLAEAVTAGLDDPYEMIVRTSCHLAGDICDPSLAAPLEKTIEEHPDMVRVSGIAAGNALDVINGKKYTETEERLCDRDLPDSKRRSALRSFRNSNTAGAVPGLISIVTDATESESLRRDACEALGWYSLSVERERITAALEKMLEEDASVPERVRKEAVKTVRRLEDK</sequence>